<keyword evidence="7" id="KW-1185">Reference proteome</keyword>
<dbReference type="InterPro" id="IPR005950">
    <property type="entry name" value="ModA"/>
</dbReference>
<dbReference type="PANTHER" id="PTHR30632">
    <property type="entry name" value="MOLYBDATE-BINDING PERIPLASMIC PROTEIN"/>
    <property type="match status" value="1"/>
</dbReference>
<evidence type="ECO:0000313" key="6">
    <source>
        <dbReference type="EMBL" id="MBU3877761.1"/>
    </source>
</evidence>
<dbReference type="Pfam" id="PF13531">
    <property type="entry name" value="SBP_bac_11"/>
    <property type="match status" value="1"/>
</dbReference>
<dbReference type="InterPro" id="IPR050682">
    <property type="entry name" value="ModA/WtpA"/>
</dbReference>
<dbReference type="EMBL" id="JABACJ020000022">
    <property type="protein sequence ID" value="MBU3877761.1"/>
    <property type="molecule type" value="Genomic_DNA"/>
</dbReference>
<feature type="signal peptide" evidence="5">
    <location>
        <begin position="1"/>
        <end position="19"/>
    </location>
</feature>
<evidence type="ECO:0000256" key="1">
    <source>
        <dbReference type="ARBA" id="ARBA00009175"/>
    </source>
</evidence>
<evidence type="ECO:0000256" key="4">
    <source>
        <dbReference type="SAM" id="MobiDB-lite"/>
    </source>
</evidence>
<evidence type="ECO:0000256" key="5">
    <source>
        <dbReference type="SAM" id="SignalP"/>
    </source>
</evidence>
<dbReference type="NCBIfam" id="TIGR01256">
    <property type="entry name" value="modA"/>
    <property type="match status" value="1"/>
</dbReference>
<gene>
    <name evidence="6" type="primary">modA</name>
    <name evidence="6" type="ORF">HGO97_018310</name>
</gene>
<feature type="chain" id="PRO_5047173149" evidence="5">
    <location>
        <begin position="20"/>
        <end position="314"/>
    </location>
</feature>
<proteinExistence type="inferred from homology"/>
<organism evidence="6 7">
    <name type="scientific">Faecalicatena faecalis</name>
    <dbReference type="NCBI Taxonomy" id="2726362"/>
    <lineage>
        <taxon>Bacteria</taxon>
        <taxon>Bacillati</taxon>
        <taxon>Bacillota</taxon>
        <taxon>Clostridia</taxon>
        <taxon>Lachnospirales</taxon>
        <taxon>Lachnospiraceae</taxon>
        <taxon>Faecalicatena</taxon>
    </lineage>
</organism>
<evidence type="ECO:0000256" key="3">
    <source>
        <dbReference type="ARBA" id="ARBA00022729"/>
    </source>
</evidence>
<dbReference type="Proteomes" id="UP000723714">
    <property type="component" value="Unassembled WGS sequence"/>
</dbReference>
<dbReference type="PROSITE" id="PS51257">
    <property type="entry name" value="PROKAR_LIPOPROTEIN"/>
    <property type="match status" value="1"/>
</dbReference>
<comment type="caution">
    <text evidence="6">The sequence shown here is derived from an EMBL/GenBank/DDBJ whole genome shotgun (WGS) entry which is preliminary data.</text>
</comment>
<comment type="similarity">
    <text evidence="1">Belongs to the bacterial solute-binding protein ModA family.</text>
</comment>
<feature type="compositionally biased region" description="Basic and acidic residues" evidence="4">
    <location>
        <begin position="25"/>
        <end position="60"/>
    </location>
</feature>
<feature type="region of interest" description="Disordered" evidence="4">
    <location>
        <begin position="21"/>
        <end position="61"/>
    </location>
</feature>
<name>A0ABS6D8J3_9FIRM</name>
<accession>A0ABS6D8J3</accession>
<keyword evidence="2" id="KW-0479">Metal-binding</keyword>
<protein>
    <submittedName>
        <fullName evidence="6">Molybdate ABC transporter substrate-binding protein</fullName>
    </submittedName>
</protein>
<dbReference type="RefSeq" id="WP_216244379.1">
    <property type="nucleotide sequence ID" value="NZ_JABACJ020000022.1"/>
</dbReference>
<keyword evidence="3 5" id="KW-0732">Signal</keyword>
<sequence length="314" mass="34061">MKKRVLAAMMAAMMVFSLAGCSGSSDKKADDSKKTEGSKEDAGDDQKEDTAAGKKEAGKEEFEETEIQVFIAASLNTVMTELADKYNEKQPNVKITYNADSSGTLLTQIEEGYECDLFFSAAQKQMDALEKDGLVKDGTRANVLNNQVVVVTLKDSGTKVTGLENLKDAKSIALAGGSVPVGKYTRQALINLGILEKTDEPDAITTQQISEALGGVEISEQDNVSKVLAAVVEGSCEVGTTYYSDTYGYEDDLNILETVSYDLTGNVIYPICQVVNDEADELQAKAAADFYEFILSDEAKTVFDSYYFDTNVER</sequence>
<reference evidence="6 7" key="1">
    <citation type="submission" date="2021-06" db="EMBL/GenBank/DDBJ databases">
        <title>Faecalicatena sp. nov. isolated from porcine feces.</title>
        <authorList>
            <person name="Oh B.S."/>
            <person name="Lee J.H."/>
        </authorList>
    </citation>
    <scope>NUCLEOTIDE SEQUENCE [LARGE SCALE GENOMIC DNA]</scope>
    <source>
        <strain evidence="6 7">AGMB00832</strain>
    </source>
</reference>
<dbReference type="PANTHER" id="PTHR30632:SF0">
    <property type="entry name" value="SULFATE-BINDING PROTEIN"/>
    <property type="match status" value="1"/>
</dbReference>
<evidence type="ECO:0000256" key="2">
    <source>
        <dbReference type="ARBA" id="ARBA00022723"/>
    </source>
</evidence>
<evidence type="ECO:0000313" key="7">
    <source>
        <dbReference type="Proteomes" id="UP000723714"/>
    </source>
</evidence>